<proteinExistence type="predicted"/>
<feature type="compositionally biased region" description="Polar residues" evidence="1">
    <location>
        <begin position="33"/>
        <end position="53"/>
    </location>
</feature>
<organism evidence="2">
    <name type="scientific">uncultured marine microorganism HF4000_APKG10H11</name>
    <dbReference type="NCBI Taxonomy" id="455559"/>
    <lineage>
        <taxon>unclassified sequences</taxon>
        <taxon>environmental samples</taxon>
    </lineage>
</organism>
<accession>B3TC51</accession>
<protein>
    <submittedName>
        <fullName evidence="2">Uncharacterized protein</fullName>
    </submittedName>
</protein>
<reference evidence="2" key="1">
    <citation type="journal article" date="2008" name="ISME J.">
        <title>Genomic patterns of recombination, clonal divergence and environment in marine microbial populations.</title>
        <authorList>
            <person name="Konstantinidis K.T."/>
            <person name="Delong E.F."/>
        </authorList>
    </citation>
    <scope>NUCLEOTIDE SEQUENCE</scope>
</reference>
<sequence>MIIAPGGHATSHAPHSIHSSGADIYARAPAVPTSHSSSSKQLGSVGHTSKQSCSPVHFSASILGIAIHNHIIIRSVLIIIKD</sequence>
<feature type="region of interest" description="Disordered" evidence="1">
    <location>
        <begin position="28"/>
        <end position="53"/>
    </location>
</feature>
<gene>
    <name evidence="2" type="ORF">ALOHA_HF4000APKG10H11ctg1g21</name>
</gene>
<dbReference type="EMBL" id="EU016667">
    <property type="protein sequence ID" value="ABZ10160.1"/>
    <property type="molecule type" value="Genomic_DNA"/>
</dbReference>
<evidence type="ECO:0000256" key="1">
    <source>
        <dbReference type="SAM" id="MobiDB-lite"/>
    </source>
</evidence>
<dbReference type="AlphaFoldDB" id="B3TC51"/>
<evidence type="ECO:0000313" key="2">
    <source>
        <dbReference type="EMBL" id="ABZ10160.1"/>
    </source>
</evidence>
<name>B3TC51_9ZZZZ</name>